<keyword evidence="10 15" id="KW-0408">Iron</keyword>
<dbReference type="InterPro" id="IPR008427">
    <property type="entry name" value="Extracellular_membr_CFEM_dom"/>
</dbReference>
<dbReference type="EMBL" id="KZ613847">
    <property type="protein sequence ID" value="PMD57088.1"/>
    <property type="molecule type" value="Genomic_DNA"/>
</dbReference>
<reference evidence="18 19" key="1">
    <citation type="submission" date="2016-04" db="EMBL/GenBank/DDBJ databases">
        <title>A degradative enzymes factory behind the ericoid mycorrhizal symbiosis.</title>
        <authorList>
            <consortium name="DOE Joint Genome Institute"/>
            <person name="Martino E."/>
            <person name="Morin E."/>
            <person name="Grelet G."/>
            <person name="Kuo A."/>
            <person name="Kohler A."/>
            <person name="Daghino S."/>
            <person name="Barry K."/>
            <person name="Choi C."/>
            <person name="Cichocki N."/>
            <person name="Clum A."/>
            <person name="Copeland A."/>
            <person name="Hainaut M."/>
            <person name="Haridas S."/>
            <person name="Labutti K."/>
            <person name="Lindquist E."/>
            <person name="Lipzen A."/>
            <person name="Khouja H.-R."/>
            <person name="Murat C."/>
            <person name="Ohm R."/>
            <person name="Olson A."/>
            <person name="Spatafora J."/>
            <person name="Veneault-Fourrey C."/>
            <person name="Henrissat B."/>
            <person name="Grigoriev I."/>
            <person name="Martin F."/>
            <person name="Perotto S."/>
        </authorList>
    </citation>
    <scope>NUCLEOTIDE SEQUENCE [LARGE SCALE GENOMIC DNA]</scope>
    <source>
        <strain evidence="18 19">E</strain>
    </source>
</reference>
<dbReference type="Proteomes" id="UP000235371">
    <property type="component" value="Unassembled WGS sequence"/>
</dbReference>
<evidence type="ECO:0000256" key="13">
    <source>
        <dbReference type="ARBA" id="ARBA00023180"/>
    </source>
</evidence>
<feature type="binding site" description="axial binding residue" evidence="15">
    <location>
        <position position="49"/>
    </location>
    <ligand>
        <name>heme</name>
        <dbReference type="ChEBI" id="CHEBI:30413"/>
    </ligand>
    <ligandPart>
        <name>Fe</name>
        <dbReference type="ChEBI" id="CHEBI:18248"/>
    </ligandPart>
</feature>
<keyword evidence="14" id="KW-0449">Lipoprotein</keyword>
<name>A0A2J6T238_9HELO</name>
<keyword evidence="4" id="KW-1003">Cell membrane</keyword>
<dbReference type="InterPro" id="IPR051735">
    <property type="entry name" value="CFEM_domain"/>
</dbReference>
<keyword evidence="8 15" id="KW-0479">Metal-binding</keyword>
<feature type="signal peptide" evidence="16">
    <location>
        <begin position="1"/>
        <end position="18"/>
    </location>
</feature>
<dbReference type="PANTHER" id="PTHR37928">
    <property type="entry name" value="CFEM DOMAIN PROTEIN (AFU_ORTHOLOGUE AFUA_6G14090)"/>
    <property type="match status" value="1"/>
</dbReference>
<evidence type="ECO:0000256" key="4">
    <source>
        <dbReference type="ARBA" id="ARBA00022475"/>
    </source>
</evidence>
<protein>
    <recommendedName>
        <fullName evidence="17">CFEM domain-containing protein</fullName>
    </recommendedName>
</protein>
<dbReference type="GO" id="GO:0005576">
    <property type="term" value="C:extracellular region"/>
    <property type="evidence" value="ECO:0007669"/>
    <property type="project" value="UniProtKB-SubCell"/>
</dbReference>
<dbReference type="GO" id="GO:0046872">
    <property type="term" value="F:metal ion binding"/>
    <property type="evidence" value="ECO:0007669"/>
    <property type="project" value="UniProtKB-UniRule"/>
</dbReference>
<evidence type="ECO:0000256" key="10">
    <source>
        <dbReference type="ARBA" id="ARBA00023004"/>
    </source>
</evidence>
<dbReference type="Pfam" id="PF05730">
    <property type="entry name" value="CFEM"/>
    <property type="match status" value="1"/>
</dbReference>
<evidence type="ECO:0000256" key="11">
    <source>
        <dbReference type="ARBA" id="ARBA00023136"/>
    </source>
</evidence>
<dbReference type="PROSITE" id="PS52012">
    <property type="entry name" value="CFEM"/>
    <property type="match status" value="1"/>
</dbReference>
<evidence type="ECO:0000256" key="5">
    <source>
        <dbReference type="ARBA" id="ARBA00022525"/>
    </source>
</evidence>
<feature type="disulfide bond" evidence="15">
    <location>
        <begin position="45"/>
        <end position="52"/>
    </location>
</feature>
<keyword evidence="5" id="KW-0964">Secreted</keyword>
<evidence type="ECO:0000256" key="2">
    <source>
        <dbReference type="ARBA" id="ARBA00004613"/>
    </source>
</evidence>
<dbReference type="InParanoid" id="A0A2J6T238"/>
<keyword evidence="19" id="KW-1185">Reference proteome</keyword>
<evidence type="ECO:0000256" key="16">
    <source>
        <dbReference type="SAM" id="SignalP"/>
    </source>
</evidence>
<comment type="caution">
    <text evidence="15">Lacks conserved residue(s) required for the propagation of feature annotation.</text>
</comment>
<keyword evidence="13" id="KW-0325">Glycoprotein</keyword>
<proteinExistence type="inferred from homology"/>
<evidence type="ECO:0000256" key="7">
    <source>
        <dbReference type="ARBA" id="ARBA00022622"/>
    </source>
</evidence>
<evidence type="ECO:0000256" key="8">
    <source>
        <dbReference type="ARBA" id="ARBA00022723"/>
    </source>
</evidence>
<evidence type="ECO:0000256" key="14">
    <source>
        <dbReference type="ARBA" id="ARBA00023288"/>
    </source>
</evidence>
<dbReference type="AlphaFoldDB" id="A0A2J6T238"/>
<evidence type="ECO:0000256" key="9">
    <source>
        <dbReference type="ARBA" id="ARBA00022729"/>
    </source>
</evidence>
<dbReference type="GO" id="GO:0098552">
    <property type="term" value="C:side of membrane"/>
    <property type="evidence" value="ECO:0007669"/>
    <property type="project" value="UniProtKB-KW"/>
</dbReference>
<evidence type="ECO:0000259" key="17">
    <source>
        <dbReference type="PROSITE" id="PS52012"/>
    </source>
</evidence>
<evidence type="ECO:0000313" key="19">
    <source>
        <dbReference type="Proteomes" id="UP000235371"/>
    </source>
</evidence>
<feature type="domain" description="CFEM" evidence="17">
    <location>
        <begin position="1"/>
        <end position="116"/>
    </location>
</feature>
<dbReference type="PANTHER" id="PTHR37928:SF2">
    <property type="entry name" value="GPI ANCHORED CFEM DOMAIN PROTEIN (AFU_ORTHOLOGUE AFUA_6G10580)"/>
    <property type="match status" value="1"/>
</dbReference>
<keyword evidence="9 16" id="KW-0732">Signal</keyword>
<dbReference type="SMART" id="SM00747">
    <property type="entry name" value="CFEM"/>
    <property type="match status" value="1"/>
</dbReference>
<evidence type="ECO:0000313" key="18">
    <source>
        <dbReference type="EMBL" id="PMD57088.1"/>
    </source>
</evidence>
<comment type="subcellular location">
    <subcellularLocation>
        <location evidence="1">Cell membrane</location>
        <topology evidence="1">Lipid-anchor</topology>
        <topology evidence="1">GPI-anchor</topology>
    </subcellularLocation>
    <subcellularLocation>
        <location evidence="2">Secreted</location>
    </subcellularLocation>
</comment>
<accession>A0A2J6T238</accession>
<keyword evidence="7" id="KW-0336">GPI-anchor</keyword>
<organism evidence="18 19">
    <name type="scientific">Hyaloscypha bicolor E</name>
    <dbReference type="NCBI Taxonomy" id="1095630"/>
    <lineage>
        <taxon>Eukaryota</taxon>
        <taxon>Fungi</taxon>
        <taxon>Dikarya</taxon>
        <taxon>Ascomycota</taxon>
        <taxon>Pezizomycotina</taxon>
        <taxon>Leotiomycetes</taxon>
        <taxon>Helotiales</taxon>
        <taxon>Hyaloscyphaceae</taxon>
        <taxon>Hyaloscypha</taxon>
        <taxon>Hyaloscypha bicolor</taxon>
    </lineage>
</organism>
<comment type="similarity">
    <text evidence="3">Belongs to the RBT5 family.</text>
</comment>
<sequence length="177" mass="17260">MKFSILAVASMLACIVYSQSIQGDVAQLPSCSLACLSNAVVNAGCSITDYACQCGSLRPTIASQATPCIVKACNTTEALNAQKIGQEICSIQAAAASSSGVLTATTSNGAATTPAVSNLGSTIGSAVDATTTTSLPTSTIQTASTSSSPATASKAAGTRLEAAGAMAGAVVLVAFAL</sequence>
<keyword evidence="11" id="KW-0472">Membrane</keyword>
<keyword evidence="12 15" id="KW-1015">Disulfide bond</keyword>
<keyword evidence="6 15" id="KW-0349">Heme</keyword>
<evidence type="ECO:0000256" key="3">
    <source>
        <dbReference type="ARBA" id="ARBA00010031"/>
    </source>
</evidence>
<feature type="chain" id="PRO_5014377745" description="CFEM domain-containing protein" evidence="16">
    <location>
        <begin position="19"/>
        <end position="177"/>
    </location>
</feature>
<gene>
    <name evidence="18" type="ORF">K444DRAFT_534143</name>
</gene>
<evidence type="ECO:0000256" key="15">
    <source>
        <dbReference type="PROSITE-ProRule" id="PRU01356"/>
    </source>
</evidence>
<evidence type="ECO:0000256" key="6">
    <source>
        <dbReference type="ARBA" id="ARBA00022617"/>
    </source>
</evidence>
<evidence type="ECO:0000256" key="1">
    <source>
        <dbReference type="ARBA" id="ARBA00004609"/>
    </source>
</evidence>
<dbReference type="OrthoDB" id="3767534at2759"/>
<evidence type="ECO:0000256" key="12">
    <source>
        <dbReference type="ARBA" id="ARBA00023157"/>
    </source>
</evidence>
<dbReference type="RefSeq" id="XP_024733992.1">
    <property type="nucleotide sequence ID" value="XM_024875198.1"/>
</dbReference>
<dbReference type="GeneID" id="36583278"/>
<dbReference type="GO" id="GO:0005886">
    <property type="term" value="C:plasma membrane"/>
    <property type="evidence" value="ECO:0007669"/>
    <property type="project" value="UniProtKB-SubCell"/>
</dbReference>